<keyword evidence="5 11" id="KW-0812">Transmembrane</keyword>
<evidence type="ECO:0000256" key="11">
    <source>
        <dbReference type="RuleBase" id="RU367023"/>
    </source>
</evidence>
<evidence type="ECO:0000313" key="13">
    <source>
        <dbReference type="RefSeq" id="XP_034245843.1"/>
    </source>
</evidence>
<evidence type="ECO:0000256" key="5">
    <source>
        <dbReference type="ARBA" id="ARBA00022692"/>
    </source>
</evidence>
<evidence type="ECO:0000256" key="4">
    <source>
        <dbReference type="ARBA" id="ARBA00022679"/>
    </source>
</evidence>
<evidence type="ECO:0000256" key="9">
    <source>
        <dbReference type="ARBA" id="ARBA00023136"/>
    </source>
</evidence>
<dbReference type="GO" id="GO:0019432">
    <property type="term" value="P:triglyceride biosynthetic process"/>
    <property type="evidence" value="ECO:0007669"/>
    <property type="project" value="TreeGrafter"/>
</dbReference>
<dbReference type="Pfam" id="PF03982">
    <property type="entry name" value="DAGAT"/>
    <property type="match status" value="1"/>
</dbReference>
<keyword evidence="12" id="KW-1185">Reference proteome</keyword>
<evidence type="ECO:0000256" key="8">
    <source>
        <dbReference type="ARBA" id="ARBA00023098"/>
    </source>
</evidence>
<accession>A0A6P8Z083</accession>
<dbReference type="GO" id="GO:0005789">
    <property type="term" value="C:endoplasmic reticulum membrane"/>
    <property type="evidence" value="ECO:0007669"/>
    <property type="project" value="UniProtKB-SubCell"/>
</dbReference>
<evidence type="ECO:0000256" key="10">
    <source>
        <dbReference type="ARBA" id="ARBA00023315"/>
    </source>
</evidence>
<comment type="caution">
    <text evidence="11">Lacks conserved residue(s) required for the propagation of feature annotation.</text>
</comment>
<comment type="subcellular location">
    <subcellularLocation>
        <location evidence="1 11">Endoplasmic reticulum membrane</location>
        <topology evidence="1 11">Multi-pass membrane protein</topology>
    </subcellularLocation>
</comment>
<dbReference type="GO" id="GO:0004144">
    <property type="term" value="F:diacylglycerol O-acyltransferase activity"/>
    <property type="evidence" value="ECO:0007669"/>
    <property type="project" value="TreeGrafter"/>
</dbReference>
<comment type="similarity">
    <text evidence="2 11">Belongs to the diacylglycerol acyltransferase family.</text>
</comment>
<dbReference type="PANTHER" id="PTHR12317">
    <property type="entry name" value="DIACYLGLYCEROL O-ACYLTRANSFERASE"/>
    <property type="match status" value="1"/>
</dbReference>
<dbReference type="KEGG" id="tpal:117647946"/>
<evidence type="ECO:0000256" key="7">
    <source>
        <dbReference type="ARBA" id="ARBA00022989"/>
    </source>
</evidence>
<keyword evidence="10" id="KW-0012">Acyltransferase</keyword>
<keyword evidence="3" id="KW-0444">Lipid biosynthesis</keyword>
<keyword evidence="9 11" id="KW-0472">Membrane</keyword>
<dbReference type="InParanoid" id="A0A6P8Z083"/>
<dbReference type="AlphaFoldDB" id="A0A6P8Z083"/>
<keyword evidence="4 11" id="KW-0808">Transferase</keyword>
<evidence type="ECO:0000256" key="1">
    <source>
        <dbReference type="ARBA" id="ARBA00004477"/>
    </source>
</evidence>
<dbReference type="GeneID" id="117647946"/>
<dbReference type="Proteomes" id="UP000515158">
    <property type="component" value="Unplaced"/>
</dbReference>
<keyword evidence="6 11" id="KW-0256">Endoplasmic reticulum</keyword>
<keyword evidence="7 11" id="KW-1133">Transmembrane helix</keyword>
<dbReference type="InterPro" id="IPR007130">
    <property type="entry name" value="DAGAT"/>
</dbReference>
<reference evidence="13" key="1">
    <citation type="submission" date="2025-08" db="UniProtKB">
        <authorList>
            <consortium name="RefSeq"/>
        </authorList>
    </citation>
    <scope>IDENTIFICATION</scope>
    <source>
        <tissue evidence="13">Total insect</tissue>
    </source>
</reference>
<dbReference type="EC" id="2.3.1.-" evidence="11"/>
<organism evidence="13">
    <name type="scientific">Thrips palmi</name>
    <name type="common">Melon thrips</name>
    <dbReference type="NCBI Taxonomy" id="161013"/>
    <lineage>
        <taxon>Eukaryota</taxon>
        <taxon>Metazoa</taxon>
        <taxon>Ecdysozoa</taxon>
        <taxon>Arthropoda</taxon>
        <taxon>Hexapoda</taxon>
        <taxon>Insecta</taxon>
        <taxon>Pterygota</taxon>
        <taxon>Neoptera</taxon>
        <taxon>Paraneoptera</taxon>
        <taxon>Thysanoptera</taxon>
        <taxon>Terebrantia</taxon>
        <taxon>Thripoidea</taxon>
        <taxon>Thripidae</taxon>
        <taxon>Thrips</taxon>
    </lineage>
</organism>
<evidence type="ECO:0000256" key="6">
    <source>
        <dbReference type="ARBA" id="ARBA00022824"/>
    </source>
</evidence>
<dbReference type="RefSeq" id="XP_034245843.1">
    <property type="nucleotide sequence ID" value="XM_034389952.1"/>
</dbReference>
<dbReference type="PANTHER" id="PTHR12317:SF79">
    <property type="entry name" value="ACYLTRANSFERASE"/>
    <property type="match status" value="1"/>
</dbReference>
<dbReference type="CDD" id="cd07987">
    <property type="entry name" value="LPLAT_MGAT-like"/>
    <property type="match status" value="1"/>
</dbReference>
<keyword evidence="8" id="KW-0443">Lipid metabolism</keyword>
<evidence type="ECO:0000256" key="3">
    <source>
        <dbReference type="ARBA" id="ARBA00022516"/>
    </source>
</evidence>
<name>A0A6P8Z083_THRPL</name>
<evidence type="ECO:0000313" key="12">
    <source>
        <dbReference type="Proteomes" id="UP000515158"/>
    </source>
</evidence>
<dbReference type="FunCoup" id="A0A6P8Z083">
    <property type="interactions" value="117"/>
</dbReference>
<sequence>MLGVKWAPLNTPLQRRLQTLAVVVWFVTFVFGGFIAWVVLALAAMYTRFWWLVLAYLAYMFLDRNTSEEGGRRSGWVRRWAMWRYFCSYFPITLVKTAELDPKRNYLLCAYPHGIISTGAFGAFGTEAAGVSTVFPDMESVLVTLPQHFASPFVRDLALGVGAVSSSRKSITNILRHPDGGRMAVLMVGGAAESLLSRPNKYHIILRRRQGFCRLALQEGTPLVPVFSFGENNLYDQVDNPRGSRLHRFQELLRRRIGLAPVLPIGRGLFQYSFGLAPRRMPVAVVVGAPVAVDRVAEPTDEQIADLNRRFEDALVKLFETHKETYHPGQDIQLTIE</sequence>
<gene>
    <name evidence="13" type="primary">LOC117647946</name>
</gene>
<protein>
    <recommendedName>
        <fullName evidence="11">Acyltransferase</fullName>
        <ecNumber evidence="11">2.3.1.-</ecNumber>
    </recommendedName>
</protein>
<dbReference type="OrthoDB" id="264532at2759"/>
<feature type="transmembrane region" description="Helical" evidence="11">
    <location>
        <begin position="20"/>
        <end position="39"/>
    </location>
</feature>
<evidence type="ECO:0000256" key="2">
    <source>
        <dbReference type="ARBA" id="ARBA00005420"/>
    </source>
</evidence>
<proteinExistence type="inferred from homology"/>